<sequence>MLTIVLTWVGAVLGLTLLVAMAAGAFVVDFDDALRERRVKARGTAEPTS</sequence>
<dbReference type="Proteomes" id="UP000199137">
    <property type="component" value="Unassembled WGS sequence"/>
</dbReference>
<keyword evidence="1" id="KW-0472">Membrane</keyword>
<reference evidence="2 3" key="1">
    <citation type="submission" date="2016-10" db="EMBL/GenBank/DDBJ databases">
        <authorList>
            <person name="de Groot N.N."/>
        </authorList>
    </citation>
    <scope>NUCLEOTIDE SEQUENCE [LARGE SCALE GENOMIC DNA]</scope>
    <source>
        <strain evidence="2 3">DSM 44637</strain>
    </source>
</reference>
<keyword evidence="1" id="KW-1133">Transmembrane helix</keyword>
<proteinExistence type="predicted"/>
<organism evidence="2 3">
    <name type="scientific">Amycolatopsis rubida</name>
    <dbReference type="NCBI Taxonomy" id="112413"/>
    <lineage>
        <taxon>Bacteria</taxon>
        <taxon>Bacillati</taxon>
        <taxon>Actinomycetota</taxon>
        <taxon>Actinomycetes</taxon>
        <taxon>Pseudonocardiales</taxon>
        <taxon>Pseudonocardiaceae</taxon>
        <taxon>Amycolatopsis</taxon>
    </lineage>
</organism>
<gene>
    <name evidence="2" type="ORF">SAMN05421854_101751</name>
</gene>
<dbReference type="STRING" id="112413.SAMN05421854_101751"/>
<dbReference type="EMBL" id="FOWC01000001">
    <property type="protein sequence ID" value="SFO13633.1"/>
    <property type="molecule type" value="Genomic_DNA"/>
</dbReference>
<evidence type="ECO:0000313" key="3">
    <source>
        <dbReference type="Proteomes" id="UP000199137"/>
    </source>
</evidence>
<name>A0A1I5EQJ3_9PSEU</name>
<dbReference type="RefSeq" id="WP_009085794.1">
    <property type="nucleotide sequence ID" value="NZ_FOWC01000001.1"/>
</dbReference>
<evidence type="ECO:0000313" key="2">
    <source>
        <dbReference type="EMBL" id="SFO13633.1"/>
    </source>
</evidence>
<evidence type="ECO:0000256" key="1">
    <source>
        <dbReference type="SAM" id="Phobius"/>
    </source>
</evidence>
<protein>
    <submittedName>
        <fullName evidence="2">Uncharacterized protein</fullName>
    </submittedName>
</protein>
<feature type="transmembrane region" description="Helical" evidence="1">
    <location>
        <begin position="6"/>
        <end position="28"/>
    </location>
</feature>
<accession>A0A1I5EQJ3</accession>
<dbReference type="AlphaFoldDB" id="A0A1I5EQJ3"/>
<keyword evidence="1" id="KW-0812">Transmembrane</keyword>